<evidence type="ECO:0000256" key="2">
    <source>
        <dbReference type="ARBA" id="ARBA00022679"/>
    </source>
</evidence>
<comment type="caution">
    <text evidence="5">The sequence shown here is derived from an EMBL/GenBank/DDBJ whole genome shotgun (WGS) entry which is preliminary data.</text>
</comment>
<dbReference type="Gene3D" id="3.40.50.150">
    <property type="entry name" value="Vaccinia Virus protein VP39"/>
    <property type="match status" value="1"/>
</dbReference>
<keyword evidence="3" id="KW-0620">Polyamine biosynthesis</keyword>
<dbReference type="GO" id="GO:0016768">
    <property type="term" value="F:spermine synthase activity"/>
    <property type="evidence" value="ECO:0007669"/>
    <property type="project" value="InterPro"/>
</dbReference>
<feature type="domain" description="PABS" evidence="4">
    <location>
        <begin position="139"/>
        <end position="324"/>
    </location>
</feature>
<dbReference type="Proteomes" id="UP000786811">
    <property type="component" value="Unassembled WGS sequence"/>
</dbReference>
<keyword evidence="6" id="KW-1185">Reference proteome</keyword>
<dbReference type="GO" id="GO:0006597">
    <property type="term" value="P:spermine biosynthetic process"/>
    <property type="evidence" value="ECO:0007669"/>
    <property type="project" value="InterPro"/>
</dbReference>
<name>A0A8J2HTI6_COTCN</name>
<evidence type="ECO:0000259" key="4">
    <source>
        <dbReference type="PROSITE" id="PS51006"/>
    </source>
</evidence>
<comment type="similarity">
    <text evidence="1">Belongs to the spermidine/spermine synthase family.</text>
</comment>
<feature type="active site" description="Proton acceptor" evidence="3">
    <location>
        <position position="239"/>
    </location>
</feature>
<dbReference type="EMBL" id="CAJNRD030001124">
    <property type="protein sequence ID" value="CAG5108293.1"/>
    <property type="molecule type" value="Genomic_DNA"/>
</dbReference>
<protein>
    <submittedName>
        <fullName evidence="5">Similar to Sms: Spermine synthase (Mus musculus)</fullName>
    </submittedName>
</protein>
<sequence length="324" mass="36316">MVAHTVLLDFTVSSNVIADVDKRSNLKSTIVNVLSDYFNGIKPLTEVTIDGSFIILYSGPRASLITVRGYPQGLVTVNVEYYKQDEDEPLLSFESTRNLETAMQSAATATRSHTLAPIKRGGPFERYYPTSDMSEADIIYTETLMQKGKECYADKEIVILGGGDGGLLWELLKEKPKHVIMLEIDDVVIKACSQHMRSVCGDCLDKRKGDNYEIIIGDCVEALTHMVEEGRQFDYVFGDLTDLPISPPDGDAWDFIRLILNKTVKVLKSSGKYMTHGNGASCPEALTMFEDELSRLSVPVTFTKDRAFIPSFFEDWIFYQVSRK</sequence>
<dbReference type="PROSITE" id="PS01330">
    <property type="entry name" value="PABS_1"/>
    <property type="match status" value="1"/>
</dbReference>
<dbReference type="SUPFAM" id="SSF53335">
    <property type="entry name" value="S-adenosyl-L-methionine-dependent methyltransferases"/>
    <property type="match status" value="1"/>
</dbReference>
<dbReference type="InterPro" id="IPR029063">
    <property type="entry name" value="SAM-dependent_MTases_sf"/>
</dbReference>
<evidence type="ECO:0000256" key="1">
    <source>
        <dbReference type="ARBA" id="ARBA00007867"/>
    </source>
</evidence>
<dbReference type="PANTHER" id="PTHR46315">
    <property type="entry name" value="SPERMINE SYNTHASE"/>
    <property type="match status" value="1"/>
</dbReference>
<organism evidence="5 6">
    <name type="scientific">Cotesia congregata</name>
    <name type="common">Parasitoid wasp</name>
    <name type="synonym">Apanteles congregatus</name>
    <dbReference type="NCBI Taxonomy" id="51543"/>
    <lineage>
        <taxon>Eukaryota</taxon>
        <taxon>Metazoa</taxon>
        <taxon>Ecdysozoa</taxon>
        <taxon>Arthropoda</taxon>
        <taxon>Hexapoda</taxon>
        <taxon>Insecta</taxon>
        <taxon>Pterygota</taxon>
        <taxon>Neoptera</taxon>
        <taxon>Endopterygota</taxon>
        <taxon>Hymenoptera</taxon>
        <taxon>Apocrita</taxon>
        <taxon>Ichneumonoidea</taxon>
        <taxon>Braconidae</taxon>
        <taxon>Microgastrinae</taxon>
        <taxon>Cotesia</taxon>
    </lineage>
</organism>
<dbReference type="PANTHER" id="PTHR46315:SF1">
    <property type="entry name" value="SPERMINE SYNTHASE"/>
    <property type="match status" value="1"/>
</dbReference>
<keyword evidence="2 3" id="KW-0808">Transferase</keyword>
<gene>
    <name evidence="5" type="ORF">HICCMSTLAB_LOCUS13165</name>
</gene>
<dbReference type="InterPro" id="IPR030373">
    <property type="entry name" value="PABS_CS"/>
</dbReference>
<evidence type="ECO:0000256" key="3">
    <source>
        <dbReference type="PROSITE-ProRule" id="PRU00354"/>
    </source>
</evidence>
<dbReference type="Pfam" id="PF01564">
    <property type="entry name" value="Spermine_synth"/>
    <property type="match status" value="1"/>
</dbReference>
<evidence type="ECO:0000313" key="5">
    <source>
        <dbReference type="EMBL" id="CAG5108293.1"/>
    </source>
</evidence>
<dbReference type="InterPro" id="IPR030374">
    <property type="entry name" value="PABS"/>
</dbReference>
<proteinExistence type="inferred from homology"/>
<dbReference type="AlphaFoldDB" id="A0A8J2HTI6"/>
<dbReference type="CDD" id="cd02440">
    <property type="entry name" value="AdoMet_MTases"/>
    <property type="match status" value="1"/>
</dbReference>
<evidence type="ECO:0000313" key="6">
    <source>
        <dbReference type="Proteomes" id="UP000786811"/>
    </source>
</evidence>
<dbReference type="FunFam" id="3.40.50.150:FF:000197">
    <property type="entry name" value="spermine synthase isoform X2"/>
    <property type="match status" value="1"/>
</dbReference>
<dbReference type="OrthoDB" id="5953636at2759"/>
<accession>A0A8J2HTI6</accession>
<dbReference type="PROSITE" id="PS51006">
    <property type="entry name" value="PABS_2"/>
    <property type="match status" value="1"/>
</dbReference>
<reference evidence="5" key="1">
    <citation type="submission" date="2021-04" db="EMBL/GenBank/DDBJ databases">
        <authorList>
            <person name="Chebbi M.A.C M."/>
        </authorList>
    </citation>
    <scope>NUCLEOTIDE SEQUENCE</scope>
</reference>
<dbReference type="InterPro" id="IPR015576">
    <property type="entry name" value="Spermine_synthase_animal"/>
</dbReference>